<sequence length="317" mass="34433">MDSSELYHVRQQFTLGAYKSLVDLTLPDPNSADYTPTLVYQARAHIALDNPSAVITLIPSYTENVALKAVLGLAKYVVATEESDQESALEELRDLSLEIEGDDIEAEEREKGFVRVLAGTAFARAGEIEEALETLGGTGTRENLEAVALIVQIYLSINRPDLARKELEKAKHWAEDDVLLQLIESSINLVTGKDSYSDSTNFYTEQLGNPSLTSPRLLTARGITRLLRGEIAAAKSDFEEAVEQQDNVADAETLAGMTVAAGLGTSKNADTEAEALFSQLTQRFPTHPLVTDTQQKASLFDELATKFEVPPLASAAA</sequence>
<comment type="function">
    <text evidence="11">The coatomer is a cytosolic protein complex that binds to dilysine motifs and reversibly associates with Golgi non-clathrin-coated vesicles, which further mediate biosynthetic protein transport from the ER, via the Golgi up to the trans Golgi network. The coatomer complex is required for budding from Golgi membranes, and is essential for the retrograde Golgi-to-ER transport of dilysine-tagged proteins.</text>
</comment>
<organism evidence="12 13">
    <name type="scientific">Meripilus lineatus</name>
    <dbReference type="NCBI Taxonomy" id="2056292"/>
    <lineage>
        <taxon>Eukaryota</taxon>
        <taxon>Fungi</taxon>
        <taxon>Dikarya</taxon>
        <taxon>Basidiomycota</taxon>
        <taxon>Agaricomycotina</taxon>
        <taxon>Agaricomycetes</taxon>
        <taxon>Polyporales</taxon>
        <taxon>Meripilaceae</taxon>
        <taxon>Meripilus</taxon>
    </lineage>
</organism>
<evidence type="ECO:0000256" key="4">
    <source>
        <dbReference type="ARBA" id="ARBA00022448"/>
    </source>
</evidence>
<keyword evidence="4 11" id="KW-0813">Transport</keyword>
<dbReference type="Gene3D" id="1.25.40.10">
    <property type="entry name" value="Tetratricopeptide repeat domain"/>
    <property type="match status" value="1"/>
</dbReference>
<dbReference type="GO" id="GO:0005198">
    <property type="term" value="F:structural molecule activity"/>
    <property type="evidence" value="ECO:0007669"/>
    <property type="project" value="UniProtKB-UniRule"/>
</dbReference>
<dbReference type="InterPro" id="IPR011990">
    <property type="entry name" value="TPR-like_helical_dom_sf"/>
</dbReference>
<evidence type="ECO:0000313" key="12">
    <source>
        <dbReference type="EMBL" id="KAJ3491859.1"/>
    </source>
</evidence>
<dbReference type="GO" id="GO:0030126">
    <property type="term" value="C:COPI vesicle coat"/>
    <property type="evidence" value="ECO:0007669"/>
    <property type="project" value="TreeGrafter"/>
</dbReference>
<accession>A0AAD5YNX9</accession>
<evidence type="ECO:0000313" key="13">
    <source>
        <dbReference type="Proteomes" id="UP001212997"/>
    </source>
</evidence>
<gene>
    <name evidence="12" type="ORF">NLI96_g420</name>
</gene>
<dbReference type="GO" id="GO:0006888">
    <property type="term" value="P:endoplasmic reticulum to Golgi vesicle-mediated transport"/>
    <property type="evidence" value="ECO:0007669"/>
    <property type="project" value="TreeGrafter"/>
</dbReference>
<keyword evidence="9 11" id="KW-0472">Membrane</keyword>
<evidence type="ECO:0000256" key="7">
    <source>
        <dbReference type="ARBA" id="ARBA00022927"/>
    </source>
</evidence>
<dbReference type="GO" id="GO:0000139">
    <property type="term" value="C:Golgi membrane"/>
    <property type="evidence" value="ECO:0007669"/>
    <property type="project" value="UniProtKB-SubCell"/>
</dbReference>
<dbReference type="Proteomes" id="UP001212997">
    <property type="component" value="Unassembled WGS sequence"/>
</dbReference>
<evidence type="ECO:0000256" key="1">
    <source>
        <dbReference type="ARBA" id="ARBA00004255"/>
    </source>
</evidence>
<dbReference type="EMBL" id="JANAWD010000006">
    <property type="protein sequence ID" value="KAJ3491859.1"/>
    <property type="molecule type" value="Genomic_DNA"/>
</dbReference>
<dbReference type="PANTHER" id="PTHR10805:SF0">
    <property type="entry name" value="COATOMER SUBUNIT EPSILON"/>
    <property type="match status" value="1"/>
</dbReference>
<evidence type="ECO:0000256" key="2">
    <source>
        <dbReference type="ARBA" id="ARBA00004347"/>
    </source>
</evidence>
<keyword evidence="8 11" id="KW-0333">Golgi apparatus</keyword>
<dbReference type="PIRSF" id="PIRSF016478">
    <property type="entry name" value="Coatomer_esu"/>
    <property type="match status" value="1"/>
</dbReference>
<dbReference type="InterPro" id="IPR006822">
    <property type="entry name" value="Coatomer_esu"/>
</dbReference>
<keyword evidence="10 11" id="KW-0968">Cytoplasmic vesicle</keyword>
<evidence type="ECO:0000256" key="8">
    <source>
        <dbReference type="ARBA" id="ARBA00023034"/>
    </source>
</evidence>
<keyword evidence="7 11" id="KW-0653">Protein transport</keyword>
<dbReference type="GO" id="GO:0006890">
    <property type="term" value="P:retrograde vesicle-mediated transport, Golgi to endoplasmic reticulum"/>
    <property type="evidence" value="ECO:0007669"/>
    <property type="project" value="UniProtKB-UniRule"/>
</dbReference>
<dbReference type="GO" id="GO:0006891">
    <property type="term" value="P:intra-Golgi vesicle-mediated transport"/>
    <property type="evidence" value="ECO:0007669"/>
    <property type="project" value="TreeGrafter"/>
</dbReference>
<name>A0AAD5YNX9_9APHY</name>
<dbReference type="GO" id="GO:0015031">
    <property type="term" value="P:protein transport"/>
    <property type="evidence" value="ECO:0007669"/>
    <property type="project" value="UniProtKB-UniRule"/>
</dbReference>
<protein>
    <recommendedName>
        <fullName evidence="11">Coatomer subunit epsilon</fullName>
    </recommendedName>
</protein>
<comment type="subcellular location">
    <subcellularLocation>
        <location evidence="2">Cytoplasmic vesicle</location>
        <location evidence="2">COPI-coated vesicle membrane</location>
        <topology evidence="2">Peripheral membrane protein</topology>
        <orientation evidence="2">Cytoplasmic side</orientation>
    </subcellularLocation>
    <subcellularLocation>
        <location evidence="1">Golgi apparatus membrane</location>
        <topology evidence="1">Peripheral membrane protein</topology>
        <orientation evidence="1">Cytoplasmic side</orientation>
    </subcellularLocation>
</comment>
<evidence type="ECO:0000256" key="6">
    <source>
        <dbReference type="ARBA" id="ARBA00022892"/>
    </source>
</evidence>
<evidence type="ECO:0000256" key="9">
    <source>
        <dbReference type="ARBA" id="ARBA00023136"/>
    </source>
</evidence>
<dbReference type="PANTHER" id="PTHR10805">
    <property type="entry name" value="COATOMER SUBUNIT EPSILON"/>
    <property type="match status" value="1"/>
</dbReference>
<proteinExistence type="inferred from homology"/>
<keyword evidence="13" id="KW-1185">Reference proteome</keyword>
<evidence type="ECO:0000256" key="3">
    <source>
        <dbReference type="ARBA" id="ARBA00008827"/>
    </source>
</evidence>
<evidence type="ECO:0000256" key="11">
    <source>
        <dbReference type="PIRNR" id="PIRNR016478"/>
    </source>
</evidence>
<reference evidence="12" key="1">
    <citation type="submission" date="2022-07" db="EMBL/GenBank/DDBJ databases">
        <title>Genome Sequence of Physisporinus lineatus.</title>
        <authorList>
            <person name="Buettner E."/>
        </authorList>
    </citation>
    <scope>NUCLEOTIDE SEQUENCE</scope>
    <source>
        <strain evidence="12">VT162</strain>
    </source>
</reference>
<dbReference type="SUPFAM" id="SSF48452">
    <property type="entry name" value="TPR-like"/>
    <property type="match status" value="1"/>
</dbReference>
<dbReference type="AlphaFoldDB" id="A0AAD5YNX9"/>
<evidence type="ECO:0000256" key="5">
    <source>
        <dbReference type="ARBA" id="ARBA00022490"/>
    </source>
</evidence>
<comment type="caution">
    <text evidence="12">The sequence shown here is derived from an EMBL/GenBank/DDBJ whole genome shotgun (WGS) entry which is preliminary data.</text>
</comment>
<evidence type="ECO:0000256" key="10">
    <source>
        <dbReference type="ARBA" id="ARBA00023329"/>
    </source>
</evidence>
<dbReference type="Pfam" id="PF04733">
    <property type="entry name" value="Coatomer_E"/>
    <property type="match status" value="1"/>
</dbReference>
<keyword evidence="5 11" id="KW-0963">Cytoplasm</keyword>
<comment type="similarity">
    <text evidence="3 11">Belongs to the COPE family.</text>
</comment>
<keyword evidence="6 11" id="KW-0931">ER-Golgi transport</keyword>